<sequence>MLRALYDRVLALAAHRRAPAYLAGVSFAESSFFPIPPDAMLIPMCVARPEMAYRYAGICTVASVLGGILGYIIGYFLFDALAAPVLAAYGYADAMIRFQGWYDQWGALVILIKGLTPIPYKIVTIASGAAHFSFVVFLVASIVTRGARFFLLAFLLRRFGPPIRDFIERRLTLVTTGAAAAIVLGFVALKFL</sequence>
<dbReference type="RefSeq" id="WP_290317664.1">
    <property type="nucleotide sequence ID" value="NZ_JAUFPN010000153.1"/>
</dbReference>
<dbReference type="PANTHER" id="PTHR42709">
    <property type="entry name" value="ALKALINE PHOSPHATASE LIKE PROTEIN"/>
    <property type="match status" value="1"/>
</dbReference>
<protein>
    <submittedName>
        <fullName evidence="3">YqaA family protein</fullName>
    </submittedName>
</protein>
<evidence type="ECO:0000256" key="1">
    <source>
        <dbReference type="SAM" id="Phobius"/>
    </source>
</evidence>
<evidence type="ECO:0000313" key="3">
    <source>
        <dbReference type="EMBL" id="MDN3565798.1"/>
    </source>
</evidence>
<feature type="transmembrane region" description="Helical" evidence="1">
    <location>
        <begin position="171"/>
        <end position="189"/>
    </location>
</feature>
<gene>
    <name evidence="3" type="ORF">QWZ14_15625</name>
</gene>
<feature type="domain" description="VTT" evidence="2">
    <location>
        <begin position="59"/>
        <end position="156"/>
    </location>
</feature>
<dbReference type="EMBL" id="JAUFPN010000153">
    <property type="protein sequence ID" value="MDN3565798.1"/>
    <property type="molecule type" value="Genomic_DNA"/>
</dbReference>
<keyword evidence="1" id="KW-0472">Membrane</keyword>
<dbReference type="PANTHER" id="PTHR42709:SF11">
    <property type="entry name" value="DEDA FAMILY PROTEIN"/>
    <property type="match status" value="1"/>
</dbReference>
<reference evidence="4" key="1">
    <citation type="journal article" date="2019" name="Int. J. Syst. Evol. Microbiol.">
        <title>The Global Catalogue of Microorganisms (GCM) 10K type strain sequencing project: providing services to taxonomists for standard genome sequencing and annotation.</title>
        <authorList>
            <consortium name="The Broad Institute Genomics Platform"/>
            <consortium name="The Broad Institute Genome Sequencing Center for Infectious Disease"/>
            <person name="Wu L."/>
            <person name="Ma J."/>
        </authorList>
    </citation>
    <scope>NUCLEOTIDE SEQUENCE [LARGE SCALE GENOMIC DNA]</scope>
    <source>
        <strain evidence="4">CECT 7131</strain>
    </source>
</reference>
<name>A0ABT8A8F6_9PROT</name>
<keyword evidence="4" id="KW-1185">Reference proteome</keyword>
<proteinExistence type="predicted"/>
<organism evidence="3 4">
    <name type="scientific">Paeniroseomonas aquatica</name>
    <dbReference type="NCBI Taxonomy" id="373043"/>
    <lineage>
        <taxon>Bacteria</taxon>
        <taxon>Pseudomonadati</taxon>
        <taxon>Pseudomonadota</taxon>
        <taxon>Alphaproteobacteria</taxon>
        <taxon>Acetobacterales</taxon>
        <taxon>Acetobacteraceae</taxon>
        <taxon>Paeniroseomonas</taxon>
    </lineage>
</organism>
<feature type="transmembrane region" description="Helical" evidence="1">
    <location>
        <begin position="55"/>
        <end position="78"/>
    </location>
</feature>
<comment type="caution">
    <text evidence="3">The sequence shown here is derived from an EMBL/GenBank/DDBJ whole genome shotgun (WGS) entry which is preliminary data.</text>
</comment>
<dbReference type="InterPro" id="IPR032816">
    <property type="entry name" value="VTT_dom"/>
</dbReference>
<keyword evidence="1" id="KW-0812">Transmembrane</keyword>
<dbReference type="Proteomes" id="UP001529369">
    <property type="component" value="Unassembled WGS sequence"/>
</dbReference>
<evidence type="ECO:0000259" key="2">
    <source>
        <dbReference type="Pfam" id="PF09335"/>
    </source>
</evidence>
<feature type="transmembrane region" description="Helical" evidence="1">
    <location>
        <begin position="129"/>
        <end position="151"/>
    </location>
</feature>
<dbReference type="Pfam" id="PF09335">
    <property type="entry name" value="VTT_dom"/>
    <property type="match status" value="1"/>
</dbReference>
<dbReference type="InterPro" id="IPR051311">
    <property type="entry name" value="DedA_domain"/>
</dbReference>
<accession>A0ABT8A8F6</accession>
<evidence type="ECO:0000313" key="4">
    <source>
        <dbReference type="Proteomes" id="UP001529369"/>
    </source>
</evidence>
<keyword evidence="1" id="KW-1133">Transmembrane helix</keyword>